<proteinExistence type="predicted"/>
<evidence type="ECO:0000313" key="2">
    <source>
        <dbReference type="EMBL" id="MFG6108141.1"/>
    </source>
</evidence>
<organism evidence="2 3">
    <name type="scientific">Stenotrophomonas nematodicola</name>
    <dbReference type="NCBI Taxonomy" id="2656746"/>
    <lineage>
        <taxon>Bacteria</taxon>
        <taxon>Pseudomonadati</taxon>
        <taxon>Pseudomonadota</taxon>
        <taxon>Gammaproteobacteria</taxon>
        <taxon>Lysobacterales</taxon>
        <taxon>Lysobacteraceae</taxon>
        <taxon>Stenotrophomonas</taxon>
    </lineage>
</organism>
<dbReference type="EMBL" id="JBHGCJ010000001">
    <property type="protein sequence ID" value="MFG6108141.1"/>
    <property type="molecule type" value="Genomic_DNA"/>
</dbReference>
<dbReference type="InterPro" id="IPR050194">
    <property type="entry name" value="Glycosyltransferase_grp1"/>
</dbReference>
<dbReference type="Gene3D" id="3.40.50.2000">
    <property type="entry name" value="Glycogen Phosphorylase B"/>
    <property type="match status" value="2"/>
</dbReference>
<keyword evidence="2" id="KW-0808">Transferase</keyword>
<evidence type="ECO:0000313" key="3">
    <source>
        <dbReference type="Proteomes" id="UP001605261"/>
    </source>
</evidence>
<evidence type="ECO:0000259" key="1">
    <source>
        <dbReference type="Pfam" id="PF13439"/>
    </source>
</evidence>
<protein>
    <submittedName>
        <fullName evidence="2">Glycosyltransferase family 4 protein</fullName>
        <ecNumber evidence="2">2.4.-.-</ecNumber>
    </submittedName>
</protein>
<dbReference type="Pfam" id="PF13439">
    <property type="entry name" value="Glyco_transf_4"/>
    <property type="match status" value="1"/>
</dbReference>
<dbReference type="GO" id="GO:0016757">
    <property type="term" value="F:glycosyltransferase activity"/>
    <property type="evidence" value="ECO:0007669"/>
    <property type="project" value="UniProtKB-KW"/>
</dbReference>
<sequence>MNILVLCKRQYSARDLLSDQYGRLYEIPEGLARLGHRVHGLASSYRPRPHLERHVSPAGVVWRSANAMPWGPFHARRAVAGVIADCQPDILWASSDALHAIWAVEIGRTLHIPVVIDLYDNYEHFGLSRLPGISRRYRDACRSASGLTIVSHSLARHVQQHYPASGPCAIVGNGVNSAVFHARDRSDCRRALGLPAGATIIGCAGAIQADRGIEDLFEAFQLLAEADPALHLAFAGPRDGTPSRYRHPRIIDLGILDWREVPLLVNALDVAVICNRDSSFGRYCFPLKLSEALACGVPVVAAGVGDVNEILGAPSQRYRPGDAHDLAQKLQQQLSAPANGQAASTAARDWQALAGDTADLLAMCLQRRPR</sequence>
<keyword evidence="2" id="KW-0328">Glycosyltransferase</keyword>
<comment type="caution">
    <text evidence="2">The sequence shown here is derived from an EMBL/GenBank/DDBJ whole genome shotgun (WGS) entry which is preliminary data.</text>
</comment>
<name>A0ABW7CVJ6_9GAMM</name>
<dbReference type="Pfam" id="PF13692">
    <property type="entry name" value="Glyco_trans_1_4"/>
    <property type="match status" value="1"/>
</dbReference>
<keyword evidence="3" id="KW-1185">Reference proteome</keyword>
<gene>
    <name evidence="2" type="ORF">ACEU0G_001614</name>
</gene>
<dbReference type="RefSeq" id="WP_259206427.1">
    <property type="nucleotide sequence ID" value="NZ_JBHGCJ010000001.1"/>
</dbReference>
<reference evidence="2 3" key="1">
    <citation type="submission" date="2024-09" db="EMBL/GenBank/DDBJ databases">
        <authorList>
            <consortium name="All-Russian atlas of soil microorganisms"/>
            <consortium name="as a basis for the search for new antimicrobial producers and enzymes with unique properties"/>
            <person name="Sokolova E.A."/>
            <person name="Voronina E.N."/>
        </authorList>
    </citation>
    <scope>NUCLEOTIDE SEQUENCE [LARGE SCALE GENOMIC DNA]</scope>
    <source>
        <strain evidence="2 3">AF-22b-331.1</strain>
    </source>
</reference>
<feature type="domain" description="Glycosyltransferase subfamily 4-like N-terminal" evidence="1">
    <location>
        <begin position="25"/>
        <end position="177"/>
    </location>
</feature>
<dbReference type="PANTHER" id="PTHR45947">
    <property type="entry name" value="SULFOQUINOVOSYL TRANSFERASE SQD2"/>
    <property type="match status" value="1"/>
</dbReference>
<accession>A0ABW7CVJ6</accession>
<dbReference type="PANTHER" id="PTHR45947:SF3">
    <property type="entry name" value="SULFOQUINOVOSYL TRANSFERASE SQD2"/>
    <property type="match status" value="1"/>
</dbReference>
<dbReference type="EC" id="2.4.-.-" evidence="2"/>
<dbReference type="InterPro" id="IPR028098">
    <property type="entry name" value="Glyco_trans_4-like_N"/>
</dbReference>
<dbReference type="SUPFAM" id="SSF53756">
    <property type="entry name" value="UDP-Glycosyltransferase/glycogen phosphorylase"/>
    <property type="match status" value="1"/>
</dbReference>
<dbReference type="CDD" id="cd03801">
    <property type="entry name" value="GT4_PimA-like"/>
    <property type="match status" value="1"/>
</dbReference>
<dbReference type="Proteomes" id="UP001605261">
    <property type="component" value="Unassembled WGS sequence"/>
</dbReference>